<sequence length="326" mass="35272">MNKKLGFTAMLLSATGMGFVGTFGRLSTPEKADGSRYIIGDFLAFGRMTFGVIGFLVILLLVKKLPKLRSTRLSFAIIAGGLSIGTSLALYVSSTLMTTIANAVFLIYTGPLVSAILARIFLKERISLRNGFFLVLVFLGMLMTIGLINYTADAGLTIGLELGSDPDFPNKALGDLFGLGSGVFYGLALFFYRYRGDVDSEVRGFWNFLFGAIGALVVMVCRITWLDPTNPVEVMTPRNWAWAIGMFLFCGFFAIGFLVVAGKHLPAVELSTVSYWECVVALLLGLLFWSEPMTLIGAIGGVLILGGGLLPIILELVVRKPRQATS</sequence>
<feature type="transmembrane region" description="Helical" evidence="2">
    <location>
        <begin position="73"/>
        <end position="93"/>
    </location>
</feature>
<feature type="transmembrane region" description="Helical" evidence="2">
    <location>
        <begin position="99"/>
        <end position="120"/>
    </location>
</feature>
<evidence type="ECO:0000256" key="1">
    <source>
        <dbReference type="ARBA" id="ARBA00007362"/>
    </source>
</evidence>
<gene>
    <name evidence="4" type="ORF">HZZ05_04190</name>
</gene>
<feature type="transmembrane region" description="Helical" evidence="2">
    <location>
        <begin position="204"/>
        <end position="225"/>
    </location>
</feature>
<evidence type="ECO:0000256" key="2">
    <source>
        <dbReference type="SAM" id="Phobius"/>
    </source>
</evidence>
<protein>
    <submittedName>
        <fullName evidence="4">EamA family transporter</fullName>
    </submittedName>
</protein>
<comment type="caution">
    <text evidence="4">The sequence shown here is derived from an EMBL/GenBank/DDBJ whole genome shotgun (WGS) entry which is preliminary data.</text>
</comment>
<dbReference type="InterPro" id="IPR037185">
    <property type="entry name" value="EmrE-like"/>
</dbReference>
<dbReference type="GO" id="GO:0016020">
    <property type="term" value="C:membrane"/>
    <property type="evidence" value="ECO:0007669"/>
    <property type="project" value="InterPro"/>
</dbReference>
<evidence type="ECO:0000259" key="3">
    <source>
        <dbReference type="Pfam" id="PF00892"/>
    </source>
</evidence>
<feature type="transmembrane region" description="Helical" evidence="2">
    <location>
        <begin position="240"/>
        <end position="261"/>
    </location>
</feature>
<feature type="transmembrane region" description="Helical" evidence="2">
    <location>
        <begin position="273"/>
        <end position="289"/>
    </location>
</feature>
<dbReference type="EMBL" id="JACBXV010000034">
    <property type="protein sequence ID" value="NYS68724.1"/>
    <property type="molecule type" value="Genomic_DNA"/>
</dbReference>
<dbReference type="Proteomes" id="UP000572528">
    <property type="component" value="Unassembled WGS sequence"/>
</dbReference>
<dbReference type="AlphaFoldDB" id="A0A853EHU2"/>
<evidence type="ECO:0000313" key="4">
    <source>
        <dbReference type="EMBL" id="NYS68724.1"/>
    </source>
</evidence>
<dbReference type="Pfam" id="PF00892">
    <property type="entry name" value="EamA"/>
    <property type="match status" value="2"/>
</dbReference>
<dbReference type="InterPro" id="IPR000620">
    <property type="entry name" value="EamA_dom"/>
</dbReference>
<feature type="transmembrane region" description="Helical" evidence="2">
    <location>
        <begin position="132"/>
        <end position="152"/>
    </location>
</feature>
<organism evidence="4 5">
    <name type="scientific">Actinomyces bowdenii</name>
    <dbReference type="NCBI Taxonomy" id="131109"/>
    <lineage>
        <taxon>Bacteria</taxon>
        <taxon>Bacillati</taxon>
        <taxon>Actinomycetota</taxon>
        <taxon>Actinomycetes</taxon>
        <taxon>Actinomycetales</taxon>
        <taxon>Actinomycetaceae</taxon>
        <taxon>Actinomyces</taxon>
    </lineage>
</organism>
<name>A0A853EHU2_9ACTO</name>
<comment type="similarity">
    <text evidence="1">Belongs to the EamA transporter family.</text>
</comment>
<reference evidence="4 5" key="1">
    <citation type="submission" date="2020-07" db="EMBL/GenBank/DDBJ databases">
        <title>MOT database genomes.</title>
        <authorList>
            <person name="Joseph S."/>
            <person name="Aduse-Opoku J."/>
            <person name="Hashim A."/>
            <person name="Wade W."/>
            <person name="Curtis M."/>
        </authorList>
    </citation>
    <scope>NUCLEOTIDE SEQUENCE [LARGE SCALE GENOMIC DNA]</scope>
    <source>
        <strain evidence="4 5">WMus004</strain>
    </source>
</reference>
<keyword evidence="2" id="KW-1133">Transmembrane helix</keyword>
<feature type="domain" description="EamA" evidence="3">
    <location>
        <begin position="173"/>
        <end position="309"/>
    </location>
</feature>
<feature type="transmembrane region" description="Helical" evidence="2">
    <location>
        <begin position="295"/>
        <end position="318"/>
    </location>
</feature>
<dbReference type="PANTHER" id="PTHR22911">
    <property type="entry name" value="ACYL-MALONYL CONDENSING ENZYME-RELATED"/>
    <property type="match status" value="1"/>
</dbReference>
<evidence type="ECO:0000313" key="5">
    <source>
        <dbReference type="Proteomes" id="UP000572528"/>
    </source>
</evidence>
<accession>A0A853EHU2</accession>
<keyword evidence="2" id="KW-0812">Transmembrane</keyword>
<dbReference type="SUPFAM" id="SSF103481">
    <property type="entry name" value="Multidrug resistance efflux transporter EmrE"/>
    <property type="match status" value="2"/>
</dbReference>
<feature type="domain" description="EamA" evidence="3">
    <location>
        <begin position="6"/>
        <end position="145"/>
    </location>
</feature>
<feature type="transmembrane region" description="Helical" evidence="2">
    <location>
        <begin position="172"/>
        <end position="192"/>
    </location>
</feature>
<keyword evidence="2" id="KW-0472">Membrane</keyword>
<feature type="transmembrane region" description="Helical" evidence="2">
    <location>
        <begin position="42"/>
        <end position="61"/>
    </location>
</feature>
<proteinExistence type="inferred from homology"/>